<evidence type="ECO:0000313" key="3">
    <source>
        <dbReference type="Proteomes" id="UP000199532"/>
    </source>
</evidence>
<evidence type="ECO:0000313" key="2">
    <source>
        <dbReference type="EMBL" id="SEJ49362.1"/>
    </source>
</evidence>
<dbReference type="SUPFAM" id="SSF63829">
    <property type="entry name" value="Calcium-dependent phosphotriesterase"/>
    <property type="match status" value="1"/>
</dbReference>
<evidence type="ECO:0008006" key="4">
    <source>
        <dbReference type="Google" id="ProtNLM"/>
    </source>
</evidence>
<gene>
    <name evidence="2" type="ORF">SAMN04487995_4995</name>
</gene>
<dbReference type="Gene3D" id="2.120.10.30">
    <property type="entry name" value="TolB, C-terminal domain"/>
    <property type="match status" value="1"/>
</dbReference>
<dbReference type="PROSITE" id="PS51257">
    <property type="entry name" value="PROKAR_LIPOPROTEIN"/>
    <property type="match status" value="1"/>
</dbReference>
<dbReference type="RefSeq" id="WP_090339542.1">
    <property type="nucleotide sequence ID" value="NZ_FNXY01000008.1"/>
</dbReference>
<feature type="chain" id="PRO_5011508287" description="ScyD/ScyE family protein" evidence="1">
    <location>
        <begin position="24"/>
        <end position="332"/>
    </location>
</feature>
<organism evidence="2 3">
    <name type="scientific">Dyadobacter koreensis</name>
    <dbReference type="NCBI Taxonomy" id="408657"/>
    <lineage>
        <taxon>Bacteria</taxon>
        <taxon>Pseudomonadati</taxon>
        <taxon>Bacteroidota</taxon>
        <taxon>Cytophagia</taxon>
        <taxon>Cytophagales</taxon>
        <taxon>Spirosomataceae</taxon>
        <taxon>Dyadobacter</taxon>
    </lineage>
</organism>
<dbReference type="Proteomes" id="UP000199532">
    <property type="component" value="Unassembled WGS sequence"/>
</dbReference>
<dbReference type="InterPro" id="IPR011042">
    <property type="entry name" value="6-blade_b-propeller_TolB-like"/>
</dbReference>
<dbReference type="NCBIfam" id="NF033206">
    <property type="entry name" value="ScyE_fam"/>
    <property type="match status" value="1"/>
</dbReference>
<dbReference type="EMBL" id="FNXY01000008">
    <property type="protein sequence ID" value="SEJ49362.1"/>
    <property type="molecule type" value="Genomic_DNA"/>
</dbReference>
<protein>
    <recommendedName>
        <fullName evidence="4">ScyD/ScyE family protein</fullName>
    </recommendedName>
</protein>
<reference evidence="2 3" key="1">
    <citation type="submission" date="2016-10" db="EMBL/GenBank/DDBJ databases">
        <authorList>
            <person name="de Groot N.N."/>
        </authorList>
    </citation>
    <scope>NUCLEOTIDE SEQUENCE [LARGE SCALE GENOMIC DNA]</scope>
    <source>
        <strain evidence="2 3">DSM 19938</strain>
    </source>
</reference>
<dbReference type="STRING" id="408657.SAMN04487995_4995"/>
<dbReference type="AlphaFoldDB" id="A0A1H6ZI73"/>
<dbReference type="OrthoDB" id="928769at2"/>
<name>A0A1H6ZI73_9BACT</name>
<dbReference type="InterPro" id="IPR048031">
    <property type="entry name" value="ScyD/ScyE-like"/>
</dbReference>
<proteinExistence type="predicted"/>
<keyword evidence="1" id="KW-0732">Signal</keyword>
<keyword evidence="3" id="KW-1185">Reference proteome</keyword>
<evidence type="ECO:0000256" key="1">
    <source>
        <dbReference type="SAM" id="SignalP"/>
    </source>
</evidence>
<feature type="signal peptide" evidence="1">
    <location>
        <begin position="1"/>
        <end position="23"/>
    </location>
</feature>
<sequence>MKTSFLLKFALLLLIFAAGCVDHDIIEDPQSFKSEEFASGLMAPLGITQGSNGYLWVTEQGDGNGNTGRVSVITPDGKVWPAITGFLSVINPENSPSGLTHLSYKDGKLYILHGVLGKLFIADVSNFKPGITDPMLAATLPSETINLFVLGSSFKNHKHESNVYNLTWGPNDNLYITDAAANAIVRRNPNKALSIFAELLPYEGKDGPIDFVPTGIVYDGNKFLVSSLSGFPFIEGISTIQQIDKSGNISLYKSGFTTIVDIVLTASYQPLVVSFANFALPDGFKPFTGKILNASGGTIMDGLMMPTDLERIGDKSYVAVSMALGKVYKLSY</sequence>
<accession>A0A1H6ZI73</accession>